<keyword evidence="1" id="KW-1133">Transmembrane helix</keyword>
<keyword evidence="1" id="KW-0812">Transmembrane</keyword>
<evidence type="ECO:0000313" key="2">
    <source>
        <dbReference type="EMBL" id="MBP5836157.1"/>
    </source>
</evidence>
<dbReference type="EMBL" id="JACAOD020000018">
    <property type="protein sequence ID" value="MBP5836260.1"/>
    <property type="molecule type" value="Genomic_DNA"/>
</dbReference>
<protein>
    <submittedName>
        <fullName evidence="2">Uncharacterized protein</fullName>
    </submittedName>
</protein>
<accession>A0ABS5CYV8</accession>
<gene>
    <name evidence="2" type="ORF">CHTY_002850</name>
    <name evidence="3" type="ORF">CHTY_003395</name>
</gene>
<reference evidence="2 4" key="1">
    <citation type="submission" date="2021-04" db="EMBL/GenBank/DDBJ databases">
        <title>Genomic features of Candidatus Phytoplasma meliae isolate ChTYXIII (1SrXIII-G).</title>
        <authorList>
            <person name="Fernandez F.D."/>
            <person name="Conci L.R."/>
        </authorList>
    </citation>
    <scope>NUCLEOTIDE SEQUENCE [LARGE SCALE GENOMIC DNA]</scope>
    <source>
        <strain evidence="2">ChTYXIII-Mo</strain>
    </source>
</reference>
<proteinExistence type="predicted"/>
<sequence>MEQVYVIVIILLTVVIFWIMNYFYQNKMKDKMKKYLLSCEPLEQEVLKSFLQESQKDFLLTKDAAITKKLLKLKIIEIKTTIVNHKCNSYMLNPLVKKVIKGNRRLTKMYLNN</sequence>
<evidence type="ECO:0000256" key="1">
    <source>
        <dbReference type="SAM" id="Phobius"/>
    </source>
</evidence>
<name>A0ABS5CYV8_9MOLU</name>
<dbReference type="EMBL" id="JACAOD020000014">
    <property type="protein sequence ID" value="MBP5836157.1"/>
    <property type="molecule type" value="Genomic_DNA"/>
</dbReference>
<keyword evidence="4" id="KW-1185">Reference proteome</keyword>
<comment type="caution">
    <text evidence="2">The sequence shown here is derived from an EMBL/GenBank/DDBJ whole genome shotgun (WGS) entry which is preliminary data.</text>
</comment>
<dbReference type="RefSeq" id="WP_203552415.1">
    <property type="nucleotide sequence ID" value="NZ_JACAOD020000014.1"/>
</dbReference>
<feature type="transmembrane region" description="Helical" evidence="1">
    <location>
        <begin position="6"/>
        <end position="24"/>
    </location>
</feature>
<keyword evidence="1" id="KW-0472">Membrane</keyword>
<organism evidence="2 4">
    <name type="scientific">Candidatus Phytoplasma meliae</name>
    <dbReference type="NCBI Taxonomy" id="1848402"/>
    <lineage>
        <taxon>Bacteria</taxon>
        <taxon>Bacillati</taxon>
        <taxon>Mycoplasmatota</taxon>
        <taxon>Mollicutes</taxon>
        <taxon>Acholeplasmatales</taxon>
        <taxon>Acholeplasmataceae</taxon>
        <taxon>Candidatus Phytoplasma</taxon>
        <taxon>16SrXIII (Mexican periwinkle virescence group)</taxon>
    </lineage>
</organism>
<evidence type="ECO:0000313" key="3">
    <source>
        <dbReference type="EMBL" id="MBP5836260.1"/>
    </source>
</evidence>
<evidence type="ECO:0000313" key="4">
    <source>
        <dbReference type="Proteomes" id="UP001195571"/>
    </source>
</evidence>
<dbReference type="Proteomes" id="UP001195571">
    <property type="component" value="Unassembled WGS sequence"/>
</dbReference>